<dbReference type="PROSITE" id="PS50217">
    <property type="entry name" value="BZIP"/>
    <property type="match status" value="1"/>
</dbReference>
<dbReference type="Pfam" id="PF08601">
    <property type="entry name" value="PAP1"/>
    <property type="match status" value="1"/>
</dbReference>
<comment type="subcellular location">
    <subcellularLocation>
        <location evidence="2">Cytoplasm</location>
    </subcellularLocation>
    <subcellularLocation>
        <location evidence="1">Nucleus</location>
    </subcellularLocation>
</comment>
<dbReference type="InterPro" id="IPR050936">
    <property type="entry name" value="AP-1-like"/>
</dbReference>
<feature type="compositionally biased region" description="Basic and acidic residues" evidence="4">
    <location>
        <begin position="112"/>
        <end position="124"/>
    </location>
</feature>
<evidence type="ECO:0000259" key="5">
    <source>
        <dbReference type="PROSITE" id="PS50217"/>
    </source>
</evidence>
<protein>
    <recommendedName>
        <fullName evidence="5">BZIP domain-containing protein</fullName>
    </recommendedName>
</protein>
<dbReference type="Pfam" id="PF00170">
    <property type="entry name" value="bZIP_1"/>
    <property type="match status" value="1"/>
</dbReference>
<dbReference type="PANTHER" id="PTHR40621:SF6">
    <property type="entry name" value="AP-1-LIKE TRANSCRIPTION FACTOR YAP1-RELATED"/>
    <property type="match status" value="1"/>
</dbReference>
<gene>
    <name evidence="6" type="ORF">PYCCODRAFT_1361875</name>
</gene>
<feature type="compositionally biased region" description="Basic and acidic residues" evidence="4">
    <location>
        <begin position="445"/>
        <end position="456"/>
    </location>
</feature>
<feature type="compositionally biased region" description="Low complexity" evidence="4">
    <location>
        <begin position="139"/>
        <end position="155"/>
    </location>
</feature>
<dbReference type="SUPFAM" id="SSF111430">
    <property type="entry name" value="YAP1 redox domain"/>
    <property type="match status" value="1"/>
</dbReference>
<evidence type="ECO:0000313" key="6">
    <source>
        <dbReference type="EMBL" id="OSD05672.1"/>
    </source>
</evidence>
<keyword evidence="3" id="KW-0539">Nucleus</keyword>
<proteinExistence type="predicted"/>
<feature type="compositionally biased region" description="Polar residues" evidence="4">
    <location>
        <begin position="83"/>
        <end position="111"/>
    </location>
</feature>
<dbReference type="STRING" id="1353009.A0A1Y2J0D4"/>
<feature type="compositionally biased region" description="Basic and acidic residues" evidence="4">
    <location>
        <begin position="165"/>
        <end position="190"/>
    </location>
</feature>
<dbReference type="SUPFAM" id="SSF57959">
    <property type="entry name" value="Leucine zipper domain"/>
    <property type="match status" value="1"/>
</dbReference>
<dbReference type="InterPro" id="IPR023167">
    <property type="entry name" value="Yap1_redox_dom_sf"/>
</dbReference>
<evidence type="ECO:0000256" key="3">
    <source>
        <dbReference type="ARBA" id="ARBA00023242"/>
    </source>
</evidence>
<dbReference type="CDD" id="cd14688">
    <property type="entry name" value="bZIP_YAP"/>
    <property type="match status" value="1"/>
</dbReference>
<evidence type="ECO:0000256" key="4">
    <source>
        <dbReference type="SAM" id="MobiDB-lite"/>
    </source>
</evidence>
<dbReference type="GO" id="GO:0001228">
    <property type="term" value="F:DNA-binding transcription activator activity, RNA polymerase II-specific"/>
    <property type="evidence" value="ECO:0007669"/>
    <property type="project" value="TreeGrafter"/>
</dbReference>
<name>A0A1Y2J0D4_TRAC3</name>
<feature type="compositionally biased region" description="Low complexity" evidence="4">
    <location>
        <begin position="60"/>
        <end position="77"/>
    </location>
</feature>
<dbReference type="GO" id="GO:0090575">
    <property type="term" value="C:RNA polymerase II transcription regulator complex"/>
    <property type="evidence" value="ECO:0007669"/>
    <property type="project" value="TreeGrafter"/>
</dbReference>
<dbReference type="InterPro" id="IPR046347">
    <property type="entry name" value="bZIP_sf"/>
</dbReference>
<evidence type="ECO:0000256" key="2">
    <source>
        <dbReference type="ARBA" id="ARBA00004496"/>
    </source>
</evidence>
<keyword evidence="7" id="KW-1185">Reference proteome</keyword>
<dbReference type="SMART" id="SM00338">
    <property type="entry name" value="BRLZ"/>
    <property type="match status" value="1"/>
</dbReference>
<dbReference type="GO" id="GO:0000976">
    <property type="term" value="F:transcription cis-regulatory region binding"/>
    <property type="evidence" value="ECO:0007669"/>
    <property type="project" value="InterPro"/>
</dbReference>
<dbReference type="PROSITE" id="PS00036">
    <property type="entry name" value="BZIP_BASIC"/>
    <property type="match status" value="1"/>
</dbReference>
<accession>A0A1Y2J0D4</accession>
<sequence length="594" mass="63983">MNFSSSDLHSLWDLSAQQPDTFSALPDDDFLAFLQKQFPTAGGNNPPLSFDNPDGVDPQSISSFPPLNNSPPSSDSSPSPPSTHNEASLSRRQSGAFNSPVSSTPVDQQKGQNDDGSLKRKANNDTEDDEPQHKSQHTSSSASNANNNKKGGSSSSRRKSGTPQDEIRLLKRKEQNRAAQRAFRERKERHVKDLEDKVAALEAKNHMTEQENENLRDLLQRLQNENMMLKQAAFTFTAPRSTVTTNATPAQNTFGNNQNMQFNFASPGAGPSKPPVQSQPQQSNDFGIDFNNLIPFDPNTLNPTEDFADMNVDTEFPFSGSYKTIASNPMFTSFAEPSPSDSPPLLVNSAHQFTPGSFDSFTEQWTPPEANQDALEQLFGANFLSPNNNTAADFQAILASSPSSISPVSHASMRTPSLSSASSSPAGATGQSTPQTANGSPAMHHMGECPKTKEQLSKAIAEQGQSSFVKSPTSNSSSNSNSPSAASDSASPAGAACEMPFAPFLKKAVDDNGTSPIVMCKGSSFPRTEKSDKNVEVLTAWRSITSNPQFKDVDINELCSEFTSKARCDGTKVVLEPEGVHHIIETLAAKQAQK</sequence>
<dbReference type="InterPro" id="IPR013910">
    <property type="entry name" value="TF_PAP1"/>
</dbReference>
<dbReference type="OrthoDB" id="2593073at2759"/>
<organism evidence="6 7">
    <name type="scientific">Trametes coccinea (strain BRFM310)</name>
    <name type="common">Pycnoporus coccineus</name>
    <dbReference type="NCBI Taxonomy" id="1353009"/>
    <lineage>
        <taxon>Eukaryota</taxon>
        <taxon>Fungi</taxon>
        <taxon>Dikarya</taxon>
        <taxon>Basidiomycota</taxon>
        <taxon>Agaricomycotina</taxon>
        <taxon>Agaricomycetes</taxon>
        <taxon>Polyporales</taxon>
        <taxon>Polyporaceae</taxon>
        <taxon>Trametes</taxon>
    </lineage>
</organism>
<feature type="compositionally biased region" description="Low complexity" evidence="4">
    <location>
        <begin position="403"/>
        <end position="432"/>
    </location>
</feature>
<feature type="compositionally biased region" description="Low complexity" evidence="4">
    <location>
        <begin position="466"/>
        <end position="493"/>
    </location>
</feature>
<dbReference type="PANTHER" id="PTHR40621">
    <property type="entry name" value="TRANSCRIPTION FACTOR KAPC-RELATED"/>
    <property type="match status" value="1"/>
</dbReference>
<evidence type="ECO:0000313" key="7">
    <source>
        <dbReference type="Proteomes" id="UP000193067"/>
    </source>
</evidence>
<dbReference type="EMBL" id="KZ084092">
    <property type="protein sequence ID" value="OSD05672.1"/>
    <property type="molecule type" value="Genomic_DNA"/>
</dbReference>
<dbReference type="AlphaFoldDB" id="A0A1Y2J0D4"/>
<feature type="region of interest" description="Disordered" evidence="4">
    <location>
        <begin position="403"/>
        <end position="493"/>
    </location>
</feature>
<reference evidence="6 7" key="1">
    <citation type="journal article" date="2015" name="Biotechnol. Biofuels">
        <title>Enhanced degradation of softwood versus hardwood by the white-rot fungus Pycnoporus coccineus.</title>
        <authorList>
            <person name="Couturier M."/>
            <person name="Navarro D."/>
            <person name="Chevret D."/>
            <person name="Henrissat B."/>
            <person name="Piumi F."/>
            <person name="Ruiz-Duenas F.J."/>
            <person name="Martinez A.T."/>
            <person name="Grigoriev I.V."/>
            <person name="Riley R."/>
            <person name="Lipzen A."/>
            <person name="Berrin J.G."/>
            <person name="Master E.R."/>
            <person name="Rosso M.N."/>
        </authorList>
    </citation>
    <scope>NUCLEOTIDE SEQUENCE [LARGE SCALE GENOMIC DNA]</scope>
    <source>
        <strain evidence="6 7">BRFM310</strain>
    </source>
</reference>
<feature type="region of interest" description="Disordered" evidence="4">
    <location>
        <begin position="36"/>
        <end position="190"/>
    </location>
</feature>
<dbReference type="Proteomes" id="UP000193067">
    <property type="component" value="Unassembled WGS sequence"/>
</dbReference>
<dbReference type="Gene3D" id="1.20.5.170">
    <property type="match status" value="1"/>
</dbReference>
<dbReference type="InterPro" id="IPR004827">
    <property type="entry name" value="bZIP"/>
</dbReference>
<dbReference type="GO" id="GO:0005737">
    <property type="term" value="C:cytoplasm"/>
    <property type="evidence" value="ECO:0007669"/>
    <property type="project" value="UniProtKB-SubCell"/>
</dbReference>
<feature type="region of interest" description="Disordered" evidence="4">
    <location>
        <begin position="264"/>
        <end position="283"/>
    </location>
</feature>
<dbReference type="Gene3D" id="1.10.238.100">
    <property type="entry name" value="YAP1 redox domain. Chain B"/>
    <property type="match status" value="1"/>
</dbReference>
<feature type="domain" description="BZIP" evidence="5">
    <location>
        <begin position="166"/>
        <end position="229"/>
    </location>
</feature>
<dbReference type="GO" id="GO:0033554">
    <property type="term" value="P:cellular response to stress"/>
    <property type="evidence" value="ECO:0007669"/>
    <property type="project" value="UniProtKB-ARBA"/>
</dbReference>
<evidence type="ECO:0000256" key="1">
    <source>
        <dbReference type="ARBA" id="ARBA00004123"/>
    </source>
</evidence>